<dbReference type="EMBL" id="AKHW03005669">
    <property type="protein sequence ID" value="KYO25864.1"/>
    <property type="molecule type" value="Genomic_DNA"/>
</dbReference>
<organism evidence="1 2">
    <name type="scientific">Alligator mississippiensis</name>
    <name type="common">American alligator</name>
    <dbReference type="NCBI Taxonomy" id="8496"/>
    <lineage>
        <taxon>Eukaryota</taxon>
        <taxon>Metazoa</taxon>
        <taxon>Chordata</taxon>
        <taxon>Craniata</taxon>
        <taxon>Vertebrata</taxon>
        <taxon>Euteleostomi</taxon>
        <taxon>Archelosauria</taxon>
        <taxon>Archosauria</taxon>
        <taxon>Crocodylia</taxon>
        <taxon>Alligatoridae</taxon>
        <taxon>Alligatorinae</taxon>
        <taxon>Alligator</taxon>
    </lineage>
</organism>
<keyword evidence="2" id="KW-1185">Reference proteome</keyword>
<reference evidence="1 2" key="1">
    <citation type="journal article" date="2012" name="Genome Biol.">
        <title>Sequencing three crocodilian genomes to illuminate the evolution of archosaurs and amniotes.</title>
        <authorList>
            <person name="St John J.A."/>
            <person name="Braun E.L."/>
            <person name="Isberg S.R."/>
            <person name="Miles L.G."/>
            <person name="Chong A.Y."/>
            <person name="Gongora J."/>
            <person name="Dalzell P."/>
            <person name="Moran C."/>
            <person name="Bed'hom B."/>
            <person name="Abzhanov A."/>
            <person name="Burgess S.C."/>
            <person name="Cooksey A.M."/>
            <person name="Castoe T.A."/>
            <person name="Crawford N.G."/>
            <person name="Densmore L.D."/>
            <person name="Drew J.C."/>
            <person name="Edwards S.V."/>
            <person name="Faircloth B.C."/>
            <person name="Fujita M.K."/>
            <person name="Greenwold M.J."/>
            <person name="Hoffmann F.G."/>
            <person name="Howard J.M."/>
            <person name="Iguchi T."/>
            <person name="Janes D.E."/>
            <person name="Khan S.Y."/>
            <person name="Kohno S."/>
            <person name="de Koning A.J."/>
            <person name="Lance S.L."/>
            <person name="McCarthy F.M."/>
            <person name="McCormack J.E."/>
            <person name="Merchant M.E."/>
            <person name="Peterson D.G."/>
            <person name="Pollock D.D."/>
            <person name="Pourmand N."/>
            <person name="Raney B.J."/>
            <person name="Roessler K.A."/>
            <person name="Sanford J.R."/>
            <person name="Sawyer R.H."/>
            <person name="Schmidt C.J."/>
            <person name="Triplett E.W."/>
            <person name="Tuberville T.D."/>
            <person name="Venegas-Anaya M."/>
            <person name="Howard J.T."/>
            <person name="Jarvis E.D."/>
            <person name="Guillette L.J.Jr."/>
            <person name="Glenn T.C."/>
            <person name="Green R.E."/>
            <person name="Ray D.A."/>
        </authorList>
    </citation>
    <scope>NUCLEOTIDE SEQUENCE [LARGE SCALE GENOMIC DNA]</scope>
    <source>
        <strain evidence="1">KSC_2009_1</strain>
    </source>
</reference>
<evidence type="ECO:0000313" key="1">
    <source>
        <dbReference type="EMBL" id="KYO25864.1"/>
    </source>
</evidence>
<proteinExistence type="predicted"/>
<dbReference type="AlphaFoldDB" id="A0A151MMW8"/>
<accession>A0A151MMW8</accession>
<sequence>MKTSQSVRVKIPLVLEEEEFEAIFLSSGFGHLSGSKVDSGAVLAAYAQGRTPATIALSGDRMSSERQAVHHWACWEATAIQAKVSC</sequence>
<gene>
    <name evidence="1" type="ORF">Y1Q_0023660</name>
</gene>
<dbReference type="Proteomes" id="UP000050525">
    <property type="component" value="Unassembled WGS sequence"/>
</dbReference>
<protein>
    <submittedName>
        <fullName evidence="1">Uncharacterized protein</fullName>
    </submittedName>
</protein>
<comment type="caution">
    <text evidence="1">The sequence shown here is derived from an EMBL/GenBank/DDBJ whole genome shotgun (WGS) entry which is preliminary data.</text>
</comment>
<evidence type="ECO:0000313" key="2">
    <source>
        <dbReference type="Proteomes" id="UP000050525"/>
    </source>
</evidence>
<name>A0A151MMW8_ALLMI</name>